<evidence type="ECO:0000313" key="5">
    <source>
        <dbReference type="EMBL" id="SVC60599.1"/>
    </source>
</evidence>
<keyword evidence="2" id="KW-0808">Transferase</keyword>
<feature type="domain" description="2-oxoacid dehydrogenase acyltransferase catalytic" evidence="4">
    <location>
        <begin position="36"/>
        <end position="260"/>
    </location>
</feature>
<dbReference type="InterPro" id="IPR001078">
    <property type="entry name" value="2-oxoacid_DH_actylTfrase"/>
</dbReference>
<evidence type="ECO:0000256" key="2">
    <source>
        <dbReference type="ARBA" id="ARBA00022679"/>
    </source>
</evidence>
<name>A0A382NHD1_9ZZZZ</name>
<dbReference type="PANTHER" id="PTHR43178">
    <property type="entry name" value="DIHYDROLIPOAMIDE ACETYLTRANSFERASE COMPONENT OF PYRUVATE DEHYDROGENASE COMPLEX"/>
    <property type="match status" value="1"/>
</dbReference>
<reference evidence="5" key="1">
    <citation type="submission" date="2018-05" db="EMBL/GenBank/DDBJ databases">
        <authorList>
            <person name="Lanie J.A."/>
            <person name="Ng W.-L."/>
            <person name="Kazmierczak K.M."/>
            <person name="Andrzejewski T.M."/>
            <person name="Davidsen T.M."/>
            <person name="Wayne K.J."/>
            <person name="Tettelin H."/>
            <person name="Glass J.I."/>
            <person name="Rusch D."/>
            <person name="Podicherti R."/>
            <person name="Tsui H.-C.T."/>
            <person name="Winkler M.E."/>
        </authorList>
    </citation>
    <scope>NUCLEOTIDE SEQUENCE</scope>
</reference>
<organism evidence="5">
    <name type="scientific">marine metagenome</name>
    <dbReference type="NCBI Taxonomy" id="408172"/>
    <lineage>
        <taxon>unclassified sequences</taxon>
        <taxon>metagenomes</taxon>
        <taxon>ecological metagenomes</taxon>
    </lineage>
</organism>
<dbReference type="GO" id="GO:0005737">
    <property type="term" value="C:cytoplasm"/>
    <property type="evidence" value="ECO:0007669"/>
    <property type="project" value="TreeGrafter"/>
</dbReference>
<dbReference type="GO" id="GO:0016407">
    <property type="term" value="F:acetyltransferase activity"/>
    <property type="evidence" value="ECO:0007669"/>
    <property type="project" value="TreeGrafter"/>
</dbReference>
<dbReference type="AlphaFoldDB" id="A0A382NHD1"/>
<dbReference type="Pfam" id="PF00198">
    <property type="entry name" value="2-oxoacid_dh"/>
    <property type="match status" value="1"/>
</dbReference>
<protein>
    <recommendedName>
        <fullName evidence="4">2-oxoacid dehydrogenase acyltransferase catalytic domain-containing protein</fullName>
    </recommendedName>
</protein>
<evidence type="ECO:0000256" key="3">
    <source>
        <dbReference type="ARBA" id="ARBA00023315"/>
    </source>
</evidence>
<dbReference type="Gene3D" id="3.30.559.10">
    <property type="entry name" value="Chloramphenicol acetyltransferase-like domain"/>
    <property type="match status" value="1"/>
</dbReference>
<comment type="cofactor">
    <cofactor evidence="1">
        <name>(R)-lipoate</name>
        <dbReference type="ChEBI" id="CHEBI:83088"/>
    </cofactor>
</comment>
<dbReference type="InterPro" id="IPR023213">
    <property type="entry name" value="CAT-like_dom_sf"/>
</dbReference>
<dbReference type="PANTHER" id="PTHR43178:SF2">
    <property type="entry name" value="DIHYDROLIPOYLLYSINE-RESIDUE ACETYLTRANSFERASE COMPONENT OF PYRUVATE DEHYDROGENASE COMPLEX"/>
    <property type="match status" value="1"/>
</dbReference>
<feature type="non-terminal residue" evidence="5">
    <location>
        <position position="1"/>
    </location>
</feature>
<accession>A0A382NHD1</accession>
<evidence type="ECO:0000256" key="1">
    <source>
        <dbReference type="ARBA" id="ARBA00001938"/>
    </source>
</evidence>
<sequence length="264" mass="29087">KEDVQLFVKTSFNAGRTQVQATENRPLPDFSKFGSVKKVALPRIRQVSARNLQRSWQTIPHVTHFDEADITELEDFRKLTNKEQAPGKTKLTLLAFLIKACTVALQAYPRFNSSIEPDYQHWLEKEFYNIGIAVETEAGLVVPNIKNADRKSLSDVAEEAALLAGQARQRKLSPLDMQGSTFTISSLGGIGGSGFTPIVSGYEVAILGVARAQMKPVYEGDVFVPRLCLPLALSYDHRAIDGAEAARFLVHLGGLLSDISSFRP</sequence>
<dbReference type="EMBL" id="UINC01100496">
    <property type="protein sequence ID" value="SVC60599.1"/>
    <property type="molecule type" value="Genomic_DNA"/>
</dbReference>
<evidence type="ECO:0000259" key="4">
    <source>
        <dbReference type="Pfam" id="PF00198"/>
    </source>
</evidence>
<dbReference type="GO" id="GO:0006086">
    <property type="term" value="P:pyruvate decarboxylation to acetyl-CoA"/>
    <property type="evidence" value="ECO:0007669"/>
    <property type="project" value="TreeGrafter"/>
</dbReference>
<keyword evidence="3" id="KW-0012">Acyltransferase</keyword>
<proteinExistence type="predicted"/>
<dbReference type="FunFam" id="3.30.559.10:FF:000004">
    <property type="entry name" value="Acetyltransferase component of pyruvate dehydrogenase complex"/>
    <property type="match status" value="1"/>
</dbReference>
<dbReference type="GO" id="GO:0031405">
    <property type="term" value="F:lipoic acid binding"/>
    <property type="evidence" value="ECO:0007669"/>
    <property type="project" value="TreeGrafter"/>
</dbReference>
<dbReference type="InterPro" id="IPR050743">
    <property type="entry name" value="2-oxoacid_DH_E2_comp"/>
</dbReference>
<dbReference type="SUPFAM" id="SSF52777">
    <property type="entry name" value="CoA-dependent acyltransferases"/>
    <property type="match status" value="1"/>
</dbReference>
<gene>
    <name evidence="5" type="ORF">METZ01_LOCUS313453</name>
</gene>